<sequence length="224" mass="24782">MAAASIQVPEPTSRFVKIECESCGSPTIVYSMAKSAVNCRFCGNLLAEPAGGKAVLFGKLQAIVDGLPKIEIRTVQKAAAKKPPVLLLDTMIIHRLLDGSSINEFKDGLTDKDITFILLDRILTETIHMEKHEYGAVLTSEEIVERLGKMATVEKRELNHAEDYMLDAKDLFESGRYVDAQGKPLSMTDCTLLKYAMKWDDMELVTQDRTLKDALAREQESAGA</sequence>
<dbReference type="KEGG" id="csy:CENSYa_1695"/>
<feature type="binding site" evidence="5">
    <location>
        <position position="42"/>
    </location>
    <ligand>
        <name>Zn(2+)</name>
        <dbReference type="ChEBI" id="CHEBI:29105"/>
    </ligand>
</feature>
<name>A0RY94_CENSY</name>
<keyword evidence="5" id="KW-0479">Metal-binding</keyword>
<comment type="subunit">
    <text evidence="5">Part of the 30S ribosomal subunit.</text>
</comment>
<dbReference type="HAMAP" id="MF_00371">
    <property type="entry name" value="Ribosomal_eS27"/>
    <property type="match status" value="1"/>
</dbReference>
<dbReference type="EnsemblBacteria" id="ABK78311">
    <property type="protein sequence ID" value="ABK78311"/>
    <property type="gene ID" value="CENSYa_1695"/>
</dbReference>
<dbReference type="Proteomes" id="UP000000758">
    <property type="component" value="Chromosome"/>
</dbReference>
<gene>
    <name evidence="5" type="primary">rps27e</name>
    <name evidence="6" type="ordered locus">CENSYa_1695</name>
</gene>
<feature type="binding site" evidence="5">
    <location>
        <position position="20"/>
    </location>
    <ligand>
        <name>Zn(2+)</name>
        <dbReference type="ChEBI" id="CHEBI:29105"/>
    </ligand>
</feature>
<organism evidence="6 7">
    <name type="scientific">Cenarchaeum symbiosum (strain A)</name>
    <dbReference type="NCBI Taxonomy" id="414004"/>
    <lineage>
        <taxon>Archaea</taxon>
        <taxon>Nitrososphaerota</taxon>
        <taxon>Candidatus Cenarchaeales</taxon>
        <taxon>Candidatus Cenarchaeaceae</taxon>
        <taxon>Candidatus Cenarchaeum</taxon>
    </lineage>
</organism>
<dbReference type="InterPro" id="IPR023407">
    <property type="entry name" value="Ribosomal_eS27_Zn-bd_dom_sf"/>
</dbReference>
<dbReference type="HOGENOM" id="CLU_1232718_0_0_2"/>
<dbReference type="Pfam" id="PF01667">
    <property type="entry name" value="Ribosomal_S27e"/>
    <property type="match status" value="1"/>
</dbReference>
<evidence type="ECO:0000256" key="4">
    <source>
        <dbReference type="ARBA" id="ARBA00023274"/>
    </source>
</evidence>
<feature type="binding site" evidence="5">
    <location>
        <position position="39"/>
    </location>
    <ligand>
        <name>Zn(2+)</name>
        <dbReference type="ChEBI" id="CHEBI:29105"/>
    </ligand>
</feature>
<keyword evidence="4 5" id="KW-0687">Ribonucleoprotein</keyword>
<evidence type="ECO:0000313" key="6">
    <source>
        <dbReference type="EMBL" id="ABK78311.1"/>
    </source>
</evidence>
<comment type="similarity">
    <text evidence="1 5">Belongs to the eukaryotic ribosomal protein eS27 family.</text>
</comment>
<keyword evidence="7" id="KW-1185">Reference proteome</keyword>
<feature type="zinc finger region" description="C4-type" evidence="5">
    <location>
        <begin position="20"/>
        <end position="42"/>
    </location>
</feature>
<dbReference type="STRING" id="414004.CENSYa_1695"/>
<dbReference type="GO" id="GO:0006412">
    <property type="term" value="P:translation"/>
    <property type="evidence" value="ECO:0007669"/>
    <property type="project" value="UniProtKB-UniRule"/>
</dbReference>
<dbReference type="GO" id="GO:0003735">
    <property type="term" value="F:structural constituent of ribosome"/>
    <property type="evidence" value="ECO:0007669"/>
    <property type="project" value="InterPro"/>
</dbReference>
<dbReference type="EMBL" id="DP000238">
    <property type="protein sequence ID" value="ABK78311.1"/>
    <property type="molecule type" value="Genomic_DNA"/>
</dbReference>
<evidence type="ECO:0000256" key="2">
    <source>
        <dbReference type="ARBA" id="ARBA00022833"/>
    </source>
</evidence>
<evidence type="ECO:0000313" key="7">
    <source>
        <dbReference type="Proteomes" id="UP000000758"/>
    </source>
</evidence>
<dbReference type="GO" id="GO:0008270">
    <property type="term" value="F:zinc ion binding"/>
    <property type="evidence" value="ECO:0007669"/>
    <property type="project" value="UniProtKB-UniRule"/>
</dbReference>
<comment type="cofactor">
    <cofactor evidence="5">
        <name>Zn(2+)</name>
        <dbReference type="ChEBI" id="CHEBI:29105"/>
    </cofactor>
    <text evidence="5">Binds 1 zinc ion per subunit.</text>
</comment>
<dbReference type="AlphaFoldDB" id="A0RY94"/>
<proteinExistence type="inferred from homology"/>
<dbReference type="GO" id="GO:0005840">
    <property type="term" value="C:ribosome"/>
    <property type="evidence" value="ECO:0007669"/>
    <property type="project" value="UniProtKB-KW"/>
</dbReference>
<dbReference type="InterPro" id="IPR000592">
    <property type="entry name" value="Ribosomal_eS27"/>
</dbReference>
<feature type="binding site" evidence="5">
    <location>
        <position position="23"/>
    </location>
    <ligand>
        <name>Zn(2+)</name>
        <dbReference type="ChEBI" id="CHEBI:29105"/>
    </ligand>
</feature>
<dbReference type="Gene3D" id="2.20.25.100">
    <property type="entry name" value="Zn-binding ribosomal proteins"/>
    <property type="match status" value="1"/>
</dbReference>
<accession>A0RY94</accession>
<evidence type="ECO:0000256" key="3">
    <source>
        <dbReference type="ARBA" id="ARBA00022980"/>
    </source>
</evidence>
<keyword evidence="3 5" id="KW-0689">Ribosomal protein</keyword>
<keyword evidence="5" id="KW-0863">Zinc-finger</keyword>
<evidence type="ECO:0000256" key="1">
    <source>
        <dbReference type="ARBA" id="ARBA00010919"/>
    </source>
</evidence>
<dbReference type="InterPro" id="IPR011332">
    <property type="entry name" value="Ribosomal_zn-bd"/>
</dbReference>
<dbReference type="GO" id="GO:1990904">
    <property type="term" value="C:ribonucleoprotein complex"/>
    <property type="evidence" value="ECO:0007669"/>
    <property type="project" value="UniProtKB-KW"/>
</dbReference>
<evidence type="ECO:0000256" key="5">
    <source>
        <dbReference type="HAMAP-Rule" id="MF_00371"/>
    </source>
</evidence>
<reference evidence="6 7" key="1">
    <citation type="journal article" date="2006" name="Proc. Natl. Acad. Sci. U.S.A.">
        <title>Genomic analysis of the uncultivated marine crenarchaeote Cenarchaeum symbiosum.</title>
        <authorList>
            <person name="Hallam S.J."/>
            <person name="Konstantinidis K.T."/>
            <person name="Putnam N."/>
            <person name="Schleper C."/>
            <person name="Watanabe Y."/>
            <person name="Sugahara J."/>
            <person name="Preston C."/>
            <person name="de la Torre J."/>
            <person name="Richardson P.M."/>
            <person name="DeLong E.F."/>
        </authorList>
    </citation>
    <scope>NUCLEOTIDE SEQUENCE [LARGE SCALE GENOMIC DNA]</scope>
    <source>
        <strain evidence="7">A</strain>
    </source>
</reference>
<protein>
    <recommendedName>
        <fullName evidence="5">Small ribosomal subunit protein eS27</fullName>
    </recommendedName>
</protein>
<keyword evidence="2 5" id="KW-0862">Zinc</keyword>
<dbReference type="SUPFAM" id="SSF57829">
    <property type="entry name" value="Zn-binding ribosomal proteins"/>
    <property type="match status" value="1"/>
</dbReference>